<keyword evidence="3" id="KW-1185">Reference proteome</keyword>
<reference evidence="2 3" key="1">
    <citation type="submission" date="2020-02" db="EMBL/GenBank/DDBJ databases">
        <title>Characterization of phylogenetic diversity of novel bifidobacterial species isolated in Czech ZOOs.</title>
        <authorList>
            <person name="Lugli G.A."/>
            <person name="Vera N.B."/>
            <person name="Ventura M."/>
        </authorList>
    </citation>
    <scope>NUCLEOTIDE SEQUENCE [LARGE SCALE GENOMIC DNA]</scope>
    <source>
        <strain evidence="2 3">DSM 109957</strain>
    </source>
</reference>
<accession>A0A7Y0HSY2</accession>
<proteinExistence type="predicted"/>
<name>A0A7Y0HSY2_9BIFI</name>
<keyword evidence="1" id="KW-1133">Transmembrane helix</keyword>
<dbReference type="RefSeq" id="WP_169171134.1">
    <property type="nucleotide sequence ID" value="NZ_JAAIII010000001.1"/>
</dbReference>
<feature type="transmembrane region" description="Helical" evidence="1">
    <location>
        <begin position="95"/>
        <end position="118"/>
    </location>
</feature>
<protein>
    <recommendedName>
        <fullName evidence="4">DUF624 domain-containing protein</fullName>
    </recommendedName>
</protein>
<evidence type="ECO:0000256" key="1">
    <source>
        <dbReference type="SAM" id="Phobius"/>
    </source>
</evidence>
<evidence type="ECO:0008006" key="4">
    <source>
        <dbReference type="Google" id="ProtNLM"/>
    </source>
</evidence>
<dbReference type="Pfam" id="PF04854">
    <property type="entry name" value="DUF624"/>
    <property type="match status" value="1"/>
</dbReference>
<dbReference type="EMBL" id="JAAIII010000001">
    <property type="protein sequence ID" value="NMM93079.1"/>
    <property type="molecule type" value="Genomic_DNA"/>
</dbReference>
<organism evidence="2 3">
    <name type="scientific">Bifidobacterium oedipodis</name>
    <dbReference type="NCBI Taxonomy" id="2675322"/>
    <lineage>
        <taxon>Bacteria</taxon>
        <taxon>Bacillati</taxon>
        <taxon>Actinomycetota</taxon>
        <taxon>Actinomycetes</taxon>
        <taxon>Bifidobacteriales</taxon>
        <taxon>Bifidobacteriaceae</taxon>
        <taxon>Bifidobacterium</taxon>
    </lineage>
</organism>
<feature type="transmembrane region" description="Helical" evidence="1">
    <location>
        <begin position="124"/>
        <end position="155"/>
    </location>
</feature>
<sequence>MNFTDRIVNPPEPSLSQQESAARPLTGIRLFGHLVCAYPWVLVKLNVLFVISCIPIVTIPVALAAMTDVLGMVAERRMVFVWRDYRSAWRKLWKRAYVVGAPYCVTMLVAVIGVRFYLGLDSSMGVAFAGICAIFTVWGFVAGAYVFAMVSGTALRASQVWRNAALLVMARFQSSLLVVVFDVVVLAVGVVLLPWTIAVLPLFGLSLIGLAGTVMSKEGMAALVLR</sequence>
<evidence type="ECO:0000313" key="2">
    <source>
        <dbReference type="EMBL" id="NMM93079.1"/>
    </source>
</evidence>
<feature type="transmembrane region" description="Helical" evidence="1">
    <location>
        <begin position="21"/>
        <end position="41"/>
    </location>
</feature>
<feature type="transmembrane region" description="Helical" evidence="1">
    <location>
        <begin position="47"/>
        <end position="74"/>
    </location>
</feature>
<gene>
    <name evidence="2" type="ORF">G1C95_0264</name>
</gene>
<keyword evidence="1" id="KW-0472">Membrane</keyword>
<dbReference type="Proteomes" id="UP000532194">
    <property type="component" value="Unassembled WGS sequence"/>
</dbReference>
<evidence type="ECO:0000313" key="3">
    <source>
        <dbReference type="Proteomes" id="UP000532194"/>
    </source>
</evidence>
<dbReference type="AlphaFoldDB" id="A0A7Y0HSY2"/>
<comment type="caution">
    <text evidence="2">The sequence shown here is derived from an EMBL/GenBank/DDBJ whole genome shotgun (WGS) entry which is preliminary data.</text>
</comment>
<keyword evidence="1" id="KW-0812">Transmembrane</keyword>
<feature type="transmembrane region" description="Helical" evidence="1">
    <location>
        <begin position="176"/>
        <end position="197"/>
    </location>
</feature>
<feature type="transmembrane region" description="Helical" evidence="1">
    <location>
        <begin position="203"/>
        <end position="225"/>
    </location>
</feature>
<dbReference type="InterPro" id="IPR006938">
    <property type="entry name" value="DUF624"/>
</dbReference>